<evidence type="ECO:0000256" key="5">
    <source>
        <dbReference type="ARBA" id="ARBA00022741"/>
    </source>
</evidence>
<dbReference type="SUPFAM" id="SSF53271">
    <property type="entry name" value="PRTase-like"/>
    <property type="match status" value="1"/>
</dbReference>
<protein>
    <recommendedName>
        <fullName evidence="3">uridine/cytidine kinase</fullName>
        <ecNumber evidence="3">2.7.1.48</ecNumber>
    </recommendedName>
</protein>
<dbReference type="InterPro" id="IPR000836">
    <property type="entry name" value="PRTase_dom"/>
</dbReference>
<evidence type="ECO:0000259" key="8">
    <source>
        <dbReference type="Pfam" id="PF00485"/>
    </source>
</evidence>
<dbReference type="Proteomes" id="UP000001197">
    <property type="component" value="Chromosome 1"/>
</dbReference>
<dbReference type="Gene3D" id="3.40.50.2020">
    <property type="match status" value="1"/>
</dbReference>
<dbReference type="UniPathway" id="UPA00574">
    <property type="reaction ID" value="UER00637"/>
</dbReference>
<evidence type="ECO:0000313" key="12">
    <source>
        <dbReference type="Proteomes" id="UP000001197"/>
    </source>
</evidence>
<dbReference type="VEuPathDB" id="FungiDB:PODANS_1_24190"/>
<dbReference type="FunFam" id="3.40.50.2020:FF:000010">
    <property type="entry name" value="Uridine-cytidine kinase"/>
    <property type="match status" value="1"/>
</dbReference>
<feature type="domain" description="Phosphoribulokinase/uridine kinase" evidence="8">
    <location>
        <begin position="133"/>
        <end position="266"/>
    </location>
</feature>
<comment type="pathway">
    <text evidence="1">Pyrimidine metabolism; UMP biosynthesis via salvage pathway; UMP from uridine: step 1/1.</text>
</comment>
<comment type="similarity">
    <text evidence="2">Belongs to the uridine kinase family.</text>
</comment>
<dbReference type="InterPro" id="IPR027417">
    <property type="entry name" value="P-loop_NTPase"/>
</dbReference>
<dbReference type="InterPro" id="IPR000764">
    <property type="entry name" value="Uridine_kinase-like"/>
</dbReference>
<name>B2ASP4_PODAN</name>
<feature type="domain" description="Phosphoribosyltransferase" evidence="9">
    <location>
        <begin position="311"/>
        <end position="489"/>
    </location>
</feature>
<dbReference type="AlphaFoldDB" id="B2ASP4"/>
<dbReference type="OrthoDB" id="738517at2759"/>
<reference evidence="10 12" key="1">
    <citation type="journal article" date="2008" name="Genome Biol.">
        <title>The genome sequence of the model ascomycete fungus Podospora anserina.</title>
        <authorList>
            <person name="Espagne E."/>
            <person name="Lespinet O."/>
            <person name="Malagnac F."/>
            <person name="Da Silva C."/>
            <person name="Jaillon O."/>
            <person name="Porcel B.M."/>
            <person name="Couloux A."/>
            <person name="Aury J.-M."/>
            <person name="Segurens B."/>
            <person name="Poulain J."/>
            <person name="Anthouard V."/>
            <person name="Grossetete S."/>
            <person name="Khalili H."/>
            <person name="Coppin E."/>
            <person name="Dequard-Chablat M."/>
            <person name="Picard M."/>
            <person name="Contamine V."/>
            <person name="Arnaise S."/>
            <person name="Bourdais A."/>
            <person name="Berteaux-Lecellier V."/>
            <person name="Gautheret D."/>
            <person name="de Vries R.P."/>
            <person name="Battaglia E."/>
            <person name="Coutinho P.M."/>
            <person name="Danchin E.G.J."/>
            <person name="Henrissat B."/>
            <person name="El Khoury R."/>
            <person name="Sainsard-Chanet A."/>
            <person name="Boivin A."/>
            <person name="Pinan-Lucarre B."/>
            <person name="Sellem C.H."/>
            <person name="Debuchy R."/>
            <person name="Wincker P."/>
            <person name="Weissenbach J."/>
            <person name="Silar P."/>
        </authorList>
    </citation>
    <scope>NUCLEOTIDE SEQUENCE [LARGE SCALE GENOMIC DNA]</scope>
    <source>
        <strain evidence="12">S / ATCC MYA-4624 / DSM 980 / FGSC 10383</strain>
        <strain evidence="10">S mat+</strain>
    </source>
</reference>
<keyword evidence="5" id="KW-0547">Nucleotide-binding</keyword>
<dbReference type="CDD" id="cd06223">
    <property type="entry name" value="PRTases_typeI"/>
    <property type="match status" value="1"/>
</dbReference>
<gene>
    <name evidence="10" type="ORF">PODANS_1_24190</name>
</gene>
<dbReference type="SUPFAM" id="SSF52540">
    <property type="entry name" value="P-loop containing nucleoside triphosphate hydrolases"/>
    <property type="match status" value="1"/>
</dbReference>
<sequence length="506" mass="56352">MPSTIPVAPGTPQLEDLVMNLKTNGTAGTSSVDGTIAKRAHYAPPWADVSIIGIAGSSGSGKSTLSQAIVSKLNLPWVVILSIDSFYKSLDEEASRKAFRCEYDFDAPDVRRQPPTNHSREWDPGLADLPGSFPPQALDFDVLVDRLRDLKAGKRADIPVYSFEKHARMEQTTSIYSPHVLILEGIFALHDPRVLELLDMKKIFCEADADTCLSRRILRDQRERGRDVEGIIKQWFSFVKPNFERYVDPQRKVADIIVPRGVENQVAMTMVTQFIQQKLLEKSTHHRAALTRLEIGALSEPLTSKVHIMNQTSQMRGMNTIIHNIDTSSEDFIFYFDRLAALLVEQALNNVFFTSKTITTPQNLPYRGLAPAGEVSAVVVLRGGAALEAGLHRVIPDCKTGRVLIQSNIRTGEPELHYQVLPKDIAEHSAVLLLDAQMSSGGSALMAVQVLVDHGVKEERIVLVTYSAGRMGLHRLTKVFPDISVVVGNLCTDAEERWVERRYFRC</sequence>
<keyword evidence="12" id="KW-1185">Reference proteome</keyword>
<dbReference type="PANTHER" id="PTHR10285">
    <property type="entry name" value="URIDINE KINASE"/>
    <property type="match status" value="1"/>
</dbReference>
<evidence type="ECO:0000256" key="2">
    <source>
        <dbReference type="ARBA" id="ARBA00005408"/>
    </source>
</evidence>
<feature type="domain" description="Phosphoribulokinase/uridine kinase" evidence="8">
    <location>
        <begin position="51"/>
        <end position="109"/>
    </location>
</feature>
<evidence type="ECO:0000256" key="6">
    <source>
        <dbReference type="ARBA" id="ARBA00022777"/>
    </source>
</evidence>
<dbReference type="Pfam" id="PF14681">
    <property type="entry name" value="UPRTase"/>
    <property type="match status" value="1"/>
</dbReference>
<dbReference type="STRING" id="515849.B2ASP4"/>
<dbReference type="Pfam" id="PF00485">
    <property type="entry name" value="PRK"/>
    <property type="match status" value="2"/>
</dbReference>
<dbReference type="CDD" id="cd02023">
    <property type="entry name" value="UMPK"/>
    <property type="match status" value="1"/>
</dbReference>
<dbReference type="EC" id="2.7.1.48" evidence="3"/>
<reference evidence="10" key="2">
    <citation type="submission" date="2008-07" db="EMBL/GenBank/DDBJ databases">
        <authorList>
            <person name="Genoscope - CEA"/>
        </authorList>
    </citation>
    <scope>NUCLEOTIDE SEQUENCE</scope>
    <source>
        <strain evidence="10">S mat+</strain>
    </source>
</reference>
<evidence type="ECO:0000313" key="11">
    <source>
        <dbReference type="EMBL" id="CDP24831.1"/>
    </source>
</evidence>
<dbReference type="GO" id="GO:0004849">
    <property type="term" value="F:uridine kinase activity"/>
    <property type="evidence" value="ECO:0007669"/>
    <property type="project" value="UniProtKB-EC"/>
</dbReference>
<evidence type="ECO:0000259" key="9">
    <source>
        <dbReference type="Pfam" id="PF14681"/>
    </source>
</evidence>
<evidence type="ECO:0000256" key="1">
    <source>
        <dbReference type="ARBA" id="ARBA00004690"/>
    </source>
</evidence>
<dbReference type="EMBL" id="FO904936">
    <property type="protein sequence ID" value="CDP24831.1"/>
    <property type="molecule type" value="Genomic_DNA"/>
</dbReference>
<reference evidence="11" key="4">
    <citation type="submission" date="2015-04" db="EMBL/GenBank/DDBJ databases">
        <title>Maintaining two mating types: Structure of the mating type locus and its role in heterokaryosis in Podospora anserina.</title>
        <authorList>
            <person name="Grognet P."/>
            <person name="Bidard F."/>
            <person name="Kuchly C."/>
            <person name="Chan Ho Tong L."/>
            <person name="Coppin E."/>
            <person name="Ait Benkhali J."/>
            <person name="Couloux A."/>
            <person name="Wincker P."/>
            <person name="Debuchy R."/>
            <person name="Silar P."/>
        </authorList>
    </citation>
    <scope>NUCLEOTIDE SEQUENCE</scope>
</reference>
<dbReference type="FunCoup" id="B2ASP4">
    <property type="interactions" value="791"/>
</dbReference>
<organism evidence="10">
    <name type="scientific">Podospora anserina (strain S / ATCC MYA-4624 / DSM 980 / FGSC 10383)</name>
    <name type="common">Pleurage anserina</name>
    <dbReference type="NCBI Taxonomy" id="515849"/>
    <lineage>
        <taxon>Eukaryota</taxon>
        <taxon>Fungi</taxon>
        <taxon>Dikarya</taxon>
        <taxon>Ascomycota</taxon>
        <taxon>Pezizomycotina</taxon>
        <taxon>Sordariomycetes</taxon>
        <taxon>Sordariomycetidae</taxon>
        <taxon>Sordariales</taxon>
        <taxon>Podosporaceae</taxon>
        <taxon>Podospora</taxon>
        <taxon>Podospora anserina</taxon>
    </lineage>
</organism>
<dbReference type="InterPro" id="IPR029057">
    <property type="entry name" value="PRTase-like"/>
</dbReference>
<dbReference type="Gene3D" id="3.40.50.300">
    <property type="entry name" value="P-loop containing nucleotide triphosphate hydrolases"/>
    <property type="match status" value="1"/>
</dbReference>
<dbReference type="HOGENOM" id="CLU_021278_0_2_1"/>
<evidence type="ECO:0000256" key="4">
    <source>
        <dbReference type="ARBA" id="ARBA00022679"/>
    </source>
</evidence>
<evidence type="ECO:0000256" key="3">
    <source>
        <dbReference type="ARBA" id="ARBA00012137"/>
    </source>
</evidence>
<keyword evidence="4" id="KW-0808">Transferase</keyword>
<keyword evidence="7" id="KW-0067">ATP-binding</keyword>
<evidence type="ECO:0000256" key="7">
    <source>
        <dbReference type="ARBA" id="ARBA00022840"/>
    </source>
</evidence>
<keyword evidence="6 11" id="KW-0418">Kinase</keyword>
<proteinExistence type="inferred from homology"/>
<evidence type="ECO:0000313" key="10">
    <source>
        <dbReference type="EMBL" id="CAP67417.1"/>
    </source>
</evidence>
<dbReference type="GeneID" id="6190742"/>
<dbReference type="InterPro" id="IPR006083">
    <property type="entry name" value="PRK/URK"/>
</dbReference>
<dbReference type="RefSeq" id="XP_001906746.1">
    <property type="nucleotide sequence ID" value="XM_001906711.1"/>
</dbReference>
<dbReference type="KEGG" id="pan:PODANSg3779"/>
<dbReference type="EMBL" id="CU633897">
    <property type="protein sequence ID" value="CAP67417.1"/>
    <property type="molecule type" value="Genomic_DNA"/>
</dbReference>
<dbReference type="eggNOG" id="KOG4203">
    <property type="taxonomic scope" value="Eukaryota"/>
</dbReference>
<accession>B2ASP4</accession>
<dbReference type="GO" id="GO:0005524">
    <property type="term" value="F:ATP binding"/>
    <property type="evidence" value="ECO:0007669"/>
    <property type="project" value="UniProtKB-KW"/>
</dbReference>
<dbReference type="PRINTS" id="PR00988">
    <property type="entry name" value="URIDINKINASE"/>
</dbReference>
<dbReference type="GO" id="GO:0044206">
    <property type="term" value="P:UMP salvage"/>
    <property type="evidence" value="ECO:0007669"/>
    <property type="project" value="UniProtKB-UniPathway"/>
</dbReference>
<reference evidence="12" key="3">
    <citation type="journal article" date="2014" name="Genetics">
        <title>Maintaining two mating types: Structure of the mating type locus and its role in heterokaryosis in Podospora anserina.</title>
        <authorList>
            <person name="Grognet P."/>
            <person name="Bidard F."/>
            <person name="Kuchly C."/>
            <person name="Tong L.C.H."/>
            <person name="Coppin E."/>
            <person name="Benkhali J.A."/>
            <person name="Couloux A."/>
            <person name="Wincker P."/>
            <person name="Debuchy R."/>
            <person name="Silar P."/>
        </authorList>
    </citation>
    <scope>GENOME REANNOTATION</scope>
    <source>
        <strain evidence="12">S / ATCC MYA-4624 / DSM 980 / FGSC 10383</strain>
    </source>
</reference>